<dbReference type="OrthoDB" id="1434354at2759"/>
<evidence type="ECO:0000313" key="3">
    <source>
        <dbReference type="EMBL" id="GBM92893.1"/>
    </source>
</evidence>
<dbReference type="SUPFAM" id="SSF46938">
    <property type="entry name" value="CRAL/TRIO N-terminal domain"/>
    <property type="match status" value="1"/>
</dbReference>
<comment type="caution">
    <text evidence="3">The sequence shown here is derived from an EMBL/GenBank/DDBJ whole genome shotgun (WGS) entry which is preliminary data.</text>
</comment>
<dbReference type="InterPro" id="IPR036598">
    <property type="entry name" value="GOLD_dom_sf"/>
</dbReference>
<gene>
    <name evidence="3" type="primary">SEC14L2_11</name>
    <name evidence="3" type="ORF">AVEN_205220_1</name>
</gene>
<dbReference type="PROSITE" id="PS50866">
    <property type="entry name" value="GOLD"/>
    <property type="match status" value="1"/>
</dbReference>
<dbReference type="SUPFAM" id="SSF52087">
    <property type="entry name" value="CRAL/TRIO domain"/>
    <property type="match status" value="1"/>
</dbReference>
<dbReference type="PANTHER" id="PTHR23324:SF83">
    <property type="entry name" value="SEC14-LIKE PROTEIN 2"/>
    <property type="match status" value="1"/>
</dbReference>
<dbReference type="SMART" id="SM01100">
    <property type="entry name" value="CRAL_TRIO_N"/>
    <property type="match status" value="1"/>
</dbReference>
<dbReference type="InterPro" id="IPR001251">
    <property type="entry name" value="CRAL-TRIO_dom"/>
</dbReference>
<dbReference type="SMART" id="SM00516">
    <property type="entry name" value="SEC14"/>
    <property type="match status" value="1"/>
</dbReference>
<dbReference type="Proteomes" id="UP000499080">
    <property type="component" value="Unassembled WGS sequence"/>
</dbReference>
<dbReference type="AlphaFoldDB" id="A0A4Y2JR67"/>
<dbReference type="PANTHER" id="PTHR23324">
    <property type="entry name" value="SEC14 RELATED PROTEIN"/>
    <property type="match status" value="1"/>
</dbReference>
<feature type="domain" description="CRAL-TRIO" evidence="1">
    <location>
        <begin position="131"/>
        <end position="307"/>
    </location>
</feature>
<evidence type="ECO:0000313" key="4">
    <source>
        <dbReference type="Proteomes" id="UP000499080"/>
    </source>
</evidence>
<dbReference type="InterPro" id="IPR011074">
    <property type="entry name" value="CRAL/TRIO_N_dom"/>
</dbReference>
<dbReference type="PROSITE" id="PS50191">
    <property type="entry name" value="CRAL_TRIO"/>
    <property type="match status" value="1"/>
</dbReference>
<dbReference type="InterPro" id="IPR036865">
    <property type="entry name" value="CRAL-TRIO_dom_sf"/>
</dbReference>
<feature type="domain" description="GOLD" evidence="2">
    <location>
        <begin position="323"/>
        <end position="440"/>
    </location>
</feature>
<name>A0A4Y2JR67_ARAVE</name>
<dbReference type="Pfam" id="PF00650">
    <property type="entry name" value="CRAL_TRIO"/>
    <property type="match status" value="1"/>
</dbReference>
<keyword evidence="4" id="KW-1185">Reference proteome</keyword>
<dbReference type="SUPFAM" id="SSF101576">
    <property type="entry name" value="Supernatant protein factor (SPF), C-terminal domain"/>
    <property type="match status" value="1"/>
</dbReference>
<accession>A0A4Y2JR67</accession>
<protein>
    <submittedName>
        <fullName evidence="3">SEC14-like protein 2</fullName>
    </submittedName>
</protein>
<proteinExistence type="predicted"/>
<dbReference type="Gene3D" id="2.60.120.680">
    <property type="entry name" value="GOLD domain"/>
    <property type="match status" value="1"/>
</dbReference>
<dbReference type="EMBL" id="BGPR01003828">
    <property type="protein sequence ID" value="GBM92893.1"/>
    <property type="molecule type" value="Genomic_DNA"/>
</dbReference>
<evidence type="ECO:0000259" key="1">
    <source>
        <dbReference type="PROSITE" id="PS50191"/>
    </source>
</evidence>
<dbReference type="InterPro" id="IPR009038">
    <property type="entry name" value="GOLD_dom"/>
</dbReference>
<dbReference type="InterPro" id="IPR036273">
    <property type="entry name" value="CRAL/TRIO_N_dom_sf"/>
</dbReference>
<dbReference type="CDD" id="cd00170">
    <property type="entry name" value="SEC14"/>
    <property type="match status" value="1"/>
</dbReference>
<dbReference type="Gene3D" id="3.40.525.10">
    <property type="entry name" value="CRAL-TRIO lipid binding domain"/>
    <property type="match status" value="1"/>
</dbReference>
<reference evidence="3 4" key="1">
    <citation type="journal article" date="2019" name="Sci. Rep.">
        <title>Orb-weaving spider Araneus ventricosus genome elucidates the spidroin gene catalogue.</title>
        <authorList>
            <person name="Kono N."/>
            <person name="Nakamura H."/>
            <person name="Ohtoshi R."/>
            <person name="Moran D.A.P."/>
            <person name="Shinohara A."/>
            <person name="Yoshida Y."/>
            <person name="Fujiwara M."/>
            <person name="Mori M."/>
            <person name="Tomita M."/>
            <person name="Arakawa K."/>
        </authorList>
    </citation>
    <scope>NUCLEOTIDE SEQUENCE [LARGE SCALE GENOMIC DNA]</scope>
</reference>
<dbReference type="InterPro" id="IPR051064">
    <property type="entry name" value="SEC14/CRAL-TRIO_domain"/>
</dbReference>
<organism evidence="3 4">
    <name type="scientific">Araneus ventricosus</name>
    <name type="common">Orbweaver spider</name>
    <name type="synonym">Epeira ventricosa</name>
    <dbReference type="NCBI Taxonomy" id="182803"/>
    <lineage>
        <taxon>Eukaryota</taxon>
        <taxon>Metazoa</taxon>
        <taxon>Ecdysozoa</taxon>
        <taxon>Arthropoda</taxon>
        <taxon>Chelicerata</taxon>
        <taxon>Arachnida</taxon>
        <taxon>Araneae</taxon>
        <taxon>Araneomorphae</taxon>
        <taxon>Entelegynae</taxon>
        <taxon>Araneoidea</taxon>
        <taxon>Araneidae</taxon>
        <taxon>Araneus</taxon>
    </lineage>
</organism>
<dbReference type="GO" id="GO:0005737">
    <property type="term" value="C:cytoplasm"/>
    <property type="evidence" value="ECO:0007669"/>
    <property type="project" value="TreeGrafter"/>
</dbReference>
<evidence type="ECO:0000259" key="2">
    <source>
        <dbReference type="PROSITE" id="PS50866"/>
    </source>
</evidence>
<sequence>MSLELFILATPLMTTEVKKCDEGRKSNTRFLALFTLATPLMTNEVKKCDQGRKNNTISLALFTLATPLMTTELKRRTLNDLTPALLEDETLLYRFSKARDFHVDAAEAMLKKHIIWREQYKVDRILTDLNPSEVMLKYVPFYFVGYDKEGNPVLYVDFGSADIKGIFNSENKVEISNYCIYTLQGLMERCRSQTQKLGKPVTTTCFMFNFENLTFANATNKKMLELALYIAHMFQDNYPERIKSIYFINTSFYFTLAFNVVKHVLARVVMSKIQCYSPDDDWRGALLEKIDAAVLPAFLGGNRTDPDGNPRCTSVIPPCRKVPESYYLTNSEKKLSRSKDAKKVTVTRLSKETWSCEVTEPGSYLEWEFETKSKDIGFAVQYRPSRDSKTSELLPKQRIDTCYEPEKGFLRCDNPGTYICVFDNSYSWIYSKELYFRIQVTPPKESDICTS</sequence>